<gene>
    <name evidence="2" type="ORF">H6A01_07315</name>
</gene>
<reference evidence="2 3" key="1">
    <citation type="journal article" date="2021" name="Sci. Rep.">
        <title>The distribution of antibiotic resistance genes in chicken gut microbiota commensals.</title>
        <authorList>
            <person name="Juricova H."/>
            <person name="Matiasovicova J."/>
            <person name="Kubasova T."/>
            <person name="Cejkova D."/>
            <person name="Rychlik I."/>
        </authorList>
    </citation>
    <scope>NUCLEOTIDE SEQUENCE [LARGE SCALE GENOMIC DNA]</scope>
    <source>
        <strain evidence="2 3">An537</strain>
    </source>
</reference>
<proteinExistence type="predicted"/>
<protein>
    <submittedName>
        <fullName evidence="2">Minor capsid protein</fullName>
    </submittedName>
</protein>
<dbReference type="InterPro" id="IPR006528">
    <property type="entry name" value="Phage_head_morphogenesis_dom"/>
</dbReference>
<name>A0ABS2GHB5_9FIRM</name>
<dbReference type="Proteomes" id="UP000707138">
    <property type="component" value="Unassembled WGS sequence"/>
</dbReference>
<organism evidence="2 3">
    <name type="scientific">Veillonella magna</name>
    <dbReference type="NCBI Taxonomy" id="464322"/>
    <lineage>
        <taxon>Bacteria</taxon>
        <taxon>Bacillati</taxon>
        <taxon>Bacillota</taxon>
        <taxon>Negativicutes</taxon>
        <taxon>Veillonellales</taxon>
        <taxon>Veillonellaceae</taxon>
        <taxon>Veillonella</taxon>
    </lineage>
</organism>
<evidence type="ECO:0000259" key="1">
    <source>
        <dbReference type="Pfam" id="PF04233"/>
    </source>
</evidence>
<comment type="caution">
    <text evidence="2">The sequence shown here is derived from an EMBL/GenBank/DDBJ whole genome shotgun (WGS) entry which is preliminary data.</text>
</comment>
<feature type="domain" description="Phage head morphogenesis" evidence="1">
    <location>
        <begin position="195"/>
        <end position="299"/>
    </location>
</feature>
<dbReference type="NCBIfam" id="TIGR01641">
    <property type="entry name" value="phageSPP1_gp7"/>
    <property type="match status" value="1"/>
</dbReference>
<dbReference type="Pfam" id="PF04233">
    <property type="entry name" value="Phage_Mu_F"/>
    <property type="match status" value="1"/>
</dbReference>
<keyword evidence="3" id="KW-1185">Reference proteome</keyword>
<evidence type="ECO:0000313" key="2">
    <source>
        <dbReference type="EMBL" id="MBM6913125.1"/>
    </source>
</evidence>
<evidence type="ECO:0000313" key="3">
    <source>
        <dbReference type="Proteomes" id="UP000707138"/>
    </source>
</evidence>
<sequence length="573" mass="66247">MTAEEYWQRRNIEREAAARKLSEQTIEKELSRLYRRSLRAIQKEIDALYGRFSAQNGVSIADARKIISSDEFQDWRMDIADYVSQIEETKDRKLLLELNTLAMRSRINRLDELHSVVLQEVDRLARRQKSSMDAFLGSQYKEGFLSTAFDIRQYLPNVPVHLSNDDVKKALRTPWSGKNYSERIWGNADKLANVLKQEVVNGLHRGTDAKTMARNVAKRMDVSYKNAIRLVRTEHNYIQNKAHIDSIKDAGMKYFKFVATLDKKTSTECREHDGKIYSIDEVVQGLNAPPLHPHCRSVIVGSLKSYNYRKGKRIAKDANGGTIYVPGDMVYKDWEAVYINKTKTLKEWEDSRVNATIRKAYLQNYRKVGFDSSEKVTVNRGKLQLTLKRVNSARYNIFVSDSIRLKPRKLHEIEKNFTEALQMIGKLNSDKNLPVIYIVTTRELQKNAVASYFALSNIILINIDNVIDTEFLSEFAGPNKALSTYVHELIHWQQAKAFEKKFGAIDSVEKLNNYLFWIRVESKKKLETLEEKGYNLSQISRYAEISLRDGAFDEGYTEYLVKELFMHKGGGRS</sequence>
<dbReference type="EMBL" id="JACJLA010000012">
    <property type="protein sequence ID" value="MBM6913125.1"/>
    <property type="molecule type" value="Genomic_DNA"/>
</dbReference>
<dbReference type="RefSeq" id="WP_205088105.1">
    <property type="nucleotide sequence ID" value="NZ_JACJLA010000012.1"/>
</dbReference>
<accession>A0ABS2GHB5</accession>